<evidence type="ECO:0000313" key="15">
    <source>
        <dbReference type="Proteomes" id="UP000724149"/>
    </source>
</evidence>
<dbReference type="Pfam" id="PF03447">
    <property type="entry name" value="NAD_binding_3"/>
    <property type="match status" value="1"/>
</dbReference>
<gene>
    <name evidence="14" type="ORF">H9X81_02505</name>
</gene>
<dbReference type="InterPro" id="IPR016204">
    <property type="entry name" value="HDH"/>
</dbReference>
<evidence type="ECO:0000256" key="4">
    <source>
        <dbReference type="ARBA" id="ARBA00013213"/>
    </source>
</evidence>
<dbReference type="Gene3D" id="3.40.50.720">
    <property type="entry name" value="NAD(P)-binding Rossmann-like Domain"/>
    <property type="match status" value="1"/>
</dbReference>
<evidence type="ECO:0000313" key="14">
    <source>
        <dbReference type="EMBL" id="MBM6922568.1"/>
    </source>
</evidence>
<dbReference type="InterPro" id="IPR036291">
    <property type="entry name" value="NAD(P)-bd_dom_sf"/>
</dbReference>
<feature type="domain" description="Homoserine dehydrogenase catalytic" evidence="12">
    <location>
        <begin position="131"/>
        <end position="310"/>
    </location>
</feature>
<dbReference type="Pfam" id="PF00742">
    <property type="entry name" value="Homoserine_dh"/>
    <property type="match status" value="1"/>
</dbReference>
<evidence type="ECO:0000256" key="11">
    <source>
        <dbReference type="RuleBase" id="RU004171"/>
    </source>
</evidence>
<dbReference type="PANTHER" id="PTHR43331">
    <property type="entry name" value="HOMOSERINE DEHYDROGENASE"/>
    <property type="match status" value="1"/>
</dbReference>
<proteinExistence type="inferred from homology"/>
<evidence type="ECO:0000256" key="6">
    <source>
        <dbReference type="ARBA" id="ARBA00022605"/>
    </source>
</evidence>
<evidence type="ECO:0000256" key="10">
    <source>
        <dbReference type="RuleBase" id="RU000579"/>
    </source>
</evidence>
<dbReference type="InterPro" id="IPR001342">
    <property type="entry name" value="HDH_cat"/>
</dbReference>
<evidence type="ECO:0000259" key="13">
    <source>
        <dbReference type="Pfam" id="PF03447"/>
    </source>
</evidence>
<keyword evidence="10" id="KW-0521">NADP</keyword>
<dbReference type="NCBIfam" id="NF004976">
    <property type="entry name" value="PRK06349.1"/>
    <property type="match status" value="1"/>
</dbReference>
<evidence type="ECO:0000256" key="2">
    <source>
        <dbReference type="ARBA" id="ARBA00005062"/>
    </source>
</evidence>
<keyword evidence="9 10" id="KW-0486">Methionine biosynthesis</keyword>
<dbReference type="GO" id="GO:0004412">
    <property type="term" value="F:homoserine dehydrogenase activity"/>
    <property type="evidence" value="ECO:0007669"/>
    <property type="project" value="UniProtKB-EC"/>
</dbReference>
<name>A0ABS2GKB3_9FIRM</name>
<evidence type="ECO:0000259" key="12">
    <source>
        <dbReference type="Pfam" id="PF00742"/>
    </source>
</evidence>
<protein>
    <recommendedName>
        <fullName evidence="5 10">Homoserine dehydrogenase</fullName>
        <ecNumber evidence="4 10">1.1.1.3</ecNumber>
    </recommendedName>
</protein>
<dbReference type="SUPFAM" id="SSF51735">
    <property type="entry name" value="NAD(P)-binding Rossmann-fold domains"/>
    <property type="match status" value="1"/>
</dbReference>
<keyword evidence="6 10" id="KW-0028">Amino-acid biosynthesis</keyword>
<comment type="caution">
    <text evidence="14">The sequence shown here is derived from an EMBL/GenBank/DDBJ whole genome shotgun (WGS) entry which is preliminary data.</text>
</comment>
<dbReference type="EMBL" id="JACSNR010000002">
    <property type="protein sequence ID" value="MBM6922568.1"/>
    <property type="molecule type" value="Genomic_DNA"/>
</dbReference>
<keyword evidence="15" id="KW-1185">Reference proteome</keyword>
<evidence type="ECO:0000256" key="1">
    <source>
        <dbReference type="ARBA" id="ARBA00005056"/>
    </source>
</evidence>
<dbReference type="EC" id="1.1.1.3" evidence="4 10"/>
<evidence type="ECO:0000256" key="8">
    <source>
        <dbReference type="ARBA" id="ARBA00023002"/>
    </source>
</evidence>
<comment type="pathway">
    <text evidence="2 10">Amino-acid biosynthesis; L-methionine biosynthesis via de novo pathway; L-homoserine from L-aspartate: step 3/3.</text>
</comment>
<dbReference type="Gene3D" id="3.30.360.10">
    <property type="entry name" value="Dihydrodipicolinate Reductase, domain 2"/>
    <property type="match status" value="1"/>
</dbReference>
<reference evidence="14 15" key="1">
    <citation type="journal article" date="2021" name="Sci. Rep.">
        <title>The distribution of antibiotic resistance genes in chicken gut microbiota commensals.</title>
        <authorList>
            <person name="Juricova H."/>
            <person name="Matiasovicova J."/>
            <person name="Kubasova T."/>
            <person name="Cejkova D."/>
            <person name="Rychlik I."/>
        </authorList>
    </citation>
    <scope>NUCLEOTIDE SEQUENCE [LARGE SCALE GENOMIC DNA]</scope>
    <source>
        <strain evidence="14 15">An564</strain>
    </source>
</reference>
<dbReference type="Proteomes" id="UP000724149">
    <property type="component" value="Unassembled WGS sequence"/>
</dbReference>
<comment type="similarity">
    <text evidence="3 11">Belongs to the homoserine dehydrogenase family.</text>
</comment>
<sequence length="402" mass="43082">MKIAIAGYGVVGRGTHELLLMNRDKIAARAGEEIEVKYVLDPKPLEGTPAEQLRASGIEEILADPEVKLLVEAIGGVGPAYEYVKAALESGRSVVTPNKQLVAEKGAELLAIAREKNAGFLFEASVAGGTPVLHPISQCLWANDLDLAAGILNGTTNYILTKMVQEGAGFEETLREAQRLGYAEADPTADIEGTDACRKACILADLLFGKHTDPNKVFTQGITRITAADVEAAGLVGCNIKLIGQARRMADGKILCMVTPALLRKEHCMAEVNDVFNAVMVHGNGVGDVMFYGRGAGDLPTASAVLSDVIEIVRGGCRNAGIIGWTDEGDAHLADRRDYDIHALVRIKGMDFAAVEKLFKDCEPIWEKDGETAALVYNVNEGELEKILSGLDAAPYIRMFDC</sequence>
<dbReference type="RefSeq" id="WP_204719592.1">
    <property type="nucleotide sequence ID" value="NZ_JACSNR010000002.1"/>
</dbReference>
<keyword evidence="7 10" id="KW-0791">Threonine biosynthesis</keyword>
<organism evidence="14 15">
    <name type="scientific">Hydrogenoanaerobacterium saccharovorans</name>
    <dbReference type="NCBI Taxonomy" id="474960"/>
    <lineage>
        <taxon>Bacteria</taxon>
        <taxon>Bacillati</taxon>
        <taxon>Bacillota</taxon>
        <taxon>Clostridia</taxon>
        <taxon>Eubacteriales</taxon>
        <taxon>Oscillospiraceae</taxon>
        <taxon>Hydrogenoanaerobacterium</taxon>
    </lineage>
</organism>
<comment type="pathway">
    <text evidence="1 10">Amino-acid biosynthesis; L-threonine biosynthesis; L-threonine from L-aspartate: step 3/5.</text>
</comment>
<dbReference type="InterPro" id="IPR005106">
    <property type="entry name" value="Asp/hSer_DH_NAD-bd"/>
</dbReference>
<dbReference type="SUPFAM" id="SSF55347">
    <property type="entry name" value="Glyceraldehyde-3-phosphate dehydrogenase-like, C-terminal domain"/>
    <property type="match status" value="1"/>
</dbReference>
<keyword evidence="8 10" id="KW-0560">Oxidoreductase</keyword>
<dbReference type="InterPro" id="IPR019811">
    <property type="entry name" value="HDH_CS"/>
</dbReference>
<dbReference type="PANTHER" id="PTHR43331:SF1">
    <property type="entry name" value="HOMOSERINE DEHYDROGENASE"/>
    <property type="match status" value="1"/>
</dbReference>
<evidence type="ECO:0000256" key="7">
    <source>
        <dbReference type="ARBA" id="ARBA00022697"/>
    </source>
</evidence>
<evidence type="ECO:0000256" key="3">
    <source>
        <dbReference type="ARBA" id="ARBA00006753"/>
    </source>
</evidence>
<feature type="domain" description="Aspartate/homoserine dehydrogenase NAD-binding" evidence="13">
    <location>
        <begin position="7"/>
        <end position="123"/>
    </location>
</feature>
<comment type="catalytic activity">
    <reaction evidence="10">
        <text>L-homoserine + NADP(+) = L-aspartate 4-semialdehyde + NADPH + H(+)</text>
        <dbReference type="Rhea" id="RHEA:15761"/>
        <dbReference type="ChEBI" id="CHEBI:15378"/>
        <dbReference type="ChEBI" id="CHEBI:57476"/>
        <dbReference type="ChEBI" id="CHEBI:57783"/>
        <dbReference type="ChEBI" id="CHEBI:58349"/>
        <dbReference type="ChEBI" id="CHEBI:537519"/>
        <dbReference type="EC" id="1.1.1.3"/>
    </reaction>
</comment>
<evidence type="ECO:0000256" key="9">
    <source>
        <dbReference type="ARBA" id="ARBA00023167"/>
    </source>
</evidence>
<dbReference type="PIRSF" id="PIRSF000098">
    <property type="entry name" value="Homoser_dehydrog"/>
    <property type="match status" value="1"/>
</dbReference>
<evidence type="ECO:0000256" key="5">
    <source>
        <dbReference type="ARBA" id="ARBA00013376"/>
    </source>
</evidence>
<accession>A0ABS2GKB3</accession>
<dbReference type="PROSITE" id="PS01042">
    <property type="entry name" value="HOMOSER_DHGENASE"/>
    <property type="match status" value="1"/>
</dbReference>